<dbReference type="STRING" id="75913.A0A0K0FUS3"/>
<dbReference type="InterPro" id="IPR011043">
    <property type="entry name" value="Gal_Oxase/kelch_b-propeller"/>
</dbReference>
<dbReference type="Gene3D" id="2.120.10.80">
    <property type="entry name" value="Kelch-type beta propeller"/>
    <property type="match status" value="2"/>
</dbReference>
<evidence type="ECO:0000259" key="3">
    <source>
        <dbReference type="PROSITE" id="PS50097"/>
    </source>
</evidence>
<dbReference type="InterPro" id="IPR015915">
    <property type="entry name" value="Kelch-typ_b-propeller"/>
</dbReference>
<feature type="domain" description="BTB" evidence="3">
    <location>
        <begin position="18"/>
        <end position="75"/>
    </location>
</feature>
<dbReference type="InterPro" id="IPR000210">
    <property type="entry name" value="BTB/POZ_dom"/>
</dbReference>
<dbReference type="PANTHER" id="PTHR45632">
    <property type="entry name" value="LD33804P"/>
    <property type="match status" value="1"/>
</dbReference>
<dbReference type="AlphaFoldDB" id="A0A0K0FUS3"/>
<accession>A0A0K0FUS3</accession>
<evidence type="ECO:0000256" key="1">
    <source>
        <dbReference type="ARBA" id="ARBA00022441"/>
    </source>
</evidence>
<evidence type="ECO:0000256" key="2">
    <source>
        <dbReference type="ARBA" id="ARBA00022737"/>
    </source>
</evidence>
<keyword evidence="4" id="KW-1185">Reference proteome</keyword>
<reference evidence="4" key="1">
    <citation type="submission" date="2014-07" db="EMBL/GenBank/DDBJ databases">
        <authorList>
            <person name="Martin A.A"/>
            <person name="De Silva N."/>
        </authorList>
    </citation>
    <scope>NUCLEOTIDE SEQUENCE</scope>
</reference>
<dbReference type="PROSITE" id="PS50097">
    <property type="entry name" value="BTB"/>
    <property type="match status" value="1"/>
</dbReference>
<reference evidence="5" key="2">
    <citation type="submission" date="2015-08" db="UniProtKB">
        <authorList>
            <consortium name="WormBaseParasite"/>
        </authorList>
    </citation>
    <scope>IDENTIFICATION</scope>
</reference>
<sequence length="728" mass="83926">MNAFDDMILFLSSIPKFADTKLMLKNNNSVSISRVVYSCYSEEILKLSFRSEDKEYLFLSDIDIKYFNILKKFIYQRNEFEKSGETAAYLILTSYIFGVSQMRKFVSSFFKKIDPLVVLNRIREISATDKLSDKVINKSYDFFARNIDTDIVNENNILKFDKESVQLLSQFLPGKDNGVRELFIKYEEDMNEMLKKLSIFSSRETIEKNPGPKSRLLKNYANDKCVAICGYKEWFIYIINWFFHCPDRNINDFLVFLDCVKKYDEICLGLIQCILVGFKESLIKLLTPEEGETFVNSLTAIKMSVRSSECNCDYCKEYPDSLDEGSNEVEEFIDDDIDDFERNYDKKEVSLLVKSYKGKNTFDDEDDELDGLESASVFCNSLHSGSTFERESNIYENGSDVTAMNSSVAFADPLADDLSTLLDDETVHTEELRNFSNCILIVGGDNTGNHLSDDDVYLYDIKNNRCDVVPEIYVGRKGCKIEHKDGNVFVFGGEDNNKTRESSIITFNIRNKNIKNMRDSFSCGRVNHATIRQDNYVYIIGGELNDENETIVRYDLENERKVAYSFREPFEITGHSLCQYQNAIYIYGGLTQIKSRNMFLFDHRSKCGLVKLESPPFPILQTSVALVDNVITSFGGRTFSKERPEPIVHKKILQYNPRSDNWSECELKCRHSFYNGGACYVDEKFYTFGGYNSSNETQRSIYVFENGPWKKVASFPVPLADFDFVCLD</sequence>
<evidence type="ECO:0000313" key="4">
    <source>
        <dbReference type="Proteomes" id="UP000035680"/>
    </source>
</evidence>
<proteinExistence type="predicted"/>
<dbReference type="SUPFAM" id="SSF50965">
    <property type="entry name" value="Galactose oxidase, central domain"/>
    <property type="match status" value="1"/>
</dbReference>
<dbReference type="Proteomes" id="UP000035680">
    <property type="component" value="Unassembled WGS sequence"/>
</dbReference>
<name>A0A0K0FUS3_STRVS</name>
<protein>
    <submittedName>
        <fullName evidence="5">BTB domain-containing protein</fullName>
    </submittedName>
</protein>
<organism evidence="4 5">
    <name type="scientific">Strongyloides venezuelensis</name>
    <name type="common">Threadworm</name>
    <dbReference type="NCBI Taxonomy" id="75913"/>
    <lineage>
        <taxon>Eukaryota</taxon>
        <taxon>Metazoa</taxon>
        <taxon>Ecdysozoa</taxon>
        <taxon>Nematoda</taxon>
        <taxon>Chromadorea</taxon>
        <taxon>Rhabditida</taxon>
        <taxon>Tylenchina</taxon>
        <taxon>Panagrolaimomorpha</taxon>
        <taxon>Strongyloidoidea</taxon>
        <taxon>Strongyloididae</taxon>
        <taxon>Strongyloides</taxon>
    </lineage>
</organism>
<evidence type="ECO:0000313" key="5">
    <source>
        <dbReference type="WBParaSite" id="SVE_1608600.2"/>
    </source>
</evidence>
<keyword evidence="2" id="KW-0677">Repeat</keyword>
<dbReference type="Pfam" id="PF24981">
    <property type="entry name" value="Beta-prop_ATRN-LZTR1"/>
    <property type="match status" value="1"/>
</dbReference>
<dbReference type="InterPro" id="IPR056737">
    <property type="entry name" value="Beta-prop_ATRN-MKLN-like"/>
</dbReference>
<dbReference type="WBParaSite" id="SVE_1608600.2">
    <property type="protein sequence ID" value="SVE_1608600.2"/>
    <property type="gene ID" value="SVE_1608600"/>
</dbReference>
<keyword evidence="1" id="KW-0880">Kelch repeat</keyword>